<dbReference type="Proteomes" id="UP001500657">
    <property type="component" value="Unassembled WGS sequence"/>
</dbReference>
<feature type="region of interest" description="Disordered" evidence="1">
    <location>
        <begin position="73"/>
        <end position="109"/>
    </location>
</feature>
<sequence>MHGRYLIGKGCSELGSLGLVINDEEYENKDVKEFVRKIYSDGEQSGLILIGYPSKATFDRFNGSFILKGVRSSRTRPKCRQGNGTKGSEALSMSEKQRSGSFFKMSKGT</sequence>
<name>A0ABP3ELC1_9GAMM</name>
<dbReference type="EMBL" id="BAAAFO010000007">
    <property type="protein sequence ID" value="GAA0264653.1"/>
    <property type="molecule type" value="Genomic_DNA"/>
</dbReference>
<evidence type="ECO:0000313" key="2">
    <source>
        <dbReference type="EMBL" id="GAA0264653.1"/>
    </source>
</evidence>
<organism evidence="2 3">
    <name type="scientific">Rhodanobacter caeni</name>
    <dbReference type="NCBI Taxonomy" id="657654"/>
    <lineage>
        <taxon>Bacteria</taxon>
        <taxon>Pseudomonadati</taxon>
        <taxon>Pseudomonadota</taxon>
        <taxon>Gammaproteobacteria</taxon>
        <taxon>Lysobacterales</taxon>
        <taxon>Rhodanobacteraceae</taxon>
        <taxon>Rhodanobacter</taxon>
    </lineage>
</organism>
<evidence type="ECO:0000256" key="1">
    <source>
        <dbReference type="SAM" id="MobiDB-lite"/>
    </source>
</evidence>
<gene>
    <name evidence="2" type="ORF">GCM10009126_32980</name>
</gene>
<comment type="caution">
    <text evidence="2">The sequence shown here is derived from an EMBL/GenBank/DDBJ whole genome shotgun (WGS) entry which is preliminary data.</text>
</comment>
<reference evidence="3" key="1">
    <citation type="journal article" date="2019" name="Int. J. Syst. Evol. Microbiol.">
        <title>The Global Catalogue of Microorganisms (GCM) 10K type strain sequencing project: providing services to taxonomists for standard genome sequencing and annotation.</title>
        <authorList>
            <consortium name="The Broad Institute Genomics Platform"/>
            <consortium name="The Broad Institute Genome Sequencing Center for Infectious Disease"/>
            <person name="Wu L."/>
            <person name="Ma J."/>
        </authorList>
    </citation>
    <scope>NUCLEOTIDE SEQUENCE [LARGE SCALE GENOMIC DNA]</scope>
    <source>
        <strain evidence="3">JCM 16242</strain>
    </source>
</reference>
<evidence type="ECO:0000313" key="3">
    <source>
        <dbReference type="Proteomes" id="UP001500657"/>
    </source>
</evidence>
<accession>A0ABP3ELC1</accession>
<keyword evidence="3" id="KW-1185">Reference proteome</keyword>
<protein>
    <submittedName>
        <fullName evidence="2">Uncharacterized protein</fullName>
    </submittedName>
</protein>
<proteinExistence type="predicted"/>